<gene>
    <name evidence="2" type="ORF">ACFQEU_11800</name>
</gene>
<evidence type="ECO:0000256" key="1">
    <source>
        <dbReference type="SAM" id="Phobius"/>
    </source>
</evidence>
<keyword evidence="1" id="KW-0812">Transmembrane</keyword>
<reference evidence="2 3" key="1">
    <citation type="journal article" date="2019" name="Int. J. Syst. Evol. Microbiol.">
        <title>The Global Catalogue of Microorganisms (GCM) 10K type strain sequencing project: providing services to taxonomists for standard genome sequencing and annotation.</title>
        <authorList>
            <consortium name="The Broad Institute Genomics Platform"/>
            <consortium name="The Broad Institute Genome Sequencing Center for Infectious Disease"/>
            <person name="Wu L."/>
            <person name="Ma J."/>
        </authorList>
    </citation>
    <scope>NUCLEOTIDE SEQUENCE [LARGE SCALE GENOMIC DNA]</scope>
    <source>
        <strain evidence="2 3">CGMCC 1.3239</strain>
    </source>
</reference>
<comment type="caution">
    <text evidence="2">The sequence shown here is derived from an EMBL/GenBank/DDBJ whole genome shotgun (WGS) entry which is preliminary data.</text>
</comment>
<evidence type="ECO:0000313" key="3">
    <source>
        <dbReference type="Proteomes" id="UP001596442"/>
    </source>
</evidence>
<name>A0ABD5SF68_9EURY</name>
<evidence type="ECO:0000313" key="2">
    <source>
        <dbReference type="EMBL" id="MFC6754138.1"/>
    </source>
</evidence>
<keyword evidence="3" id="KW-1185">Reference proteome</keyword>
<proteinExistence type="predicted"/>
<dbReference type="Proteomes" id="UP001596442">
    <property type="component" value="Unassembled WGS sequence"/>
</dbReference>
<dbReference type="RefSeq" id="WP_379782362.1">
    <property type="nucleotide sequence ID" value="NZ_JBHSWW010000202.1"/>
</dbReference>
<organism evidence="2 3">
    <name type="scientific">Halorubrum tibetense</name>
    <dbReference type="NCBI Taxonomy" id="175631"/>
    <lineage>
        <taxon>Archaea</taxon>
        <taxon>Methanobacteriati</taxon>
        <taxon>Methanobacteriota</taxon>
        <taxon>Stenosarchaea group</taxon>
        <taxon>Halobacteria</taxon>
        <taxon>Halobacteriales</taxon>
        <taxon>Haloferacaceae</taxon>
        <taxon>Halorubrum</taxon>
    </lineage>
</organism>
<accession>A0ABD5SF68</accession>
<feature type="transmembrane region" description="Helical" evidence="1">
    <location>
        <begin position="20"/>
        <end position="39"/>
    </location>
</feature>
<dbReference type="EMBL" id="JBHSWW010000202">
    <property type="protein sequence ID" value="MFC6754138.1"/>
    <property type="molecule type" value="Genomic_DNA"/>
</dbReference>
<keyword evidence="1" id="KW-0472">Membrane</keyword>
<protein>
    <submittedName>
        <fullName evidence="2">Uncharacterized protein</fullName>
    </submittedName>
</protein>
<sequence>MEFGSVDDSWRTLVGVGLGYVLATGLILIGFFLLPYLVLSAL</sequence>
<dbReference type="AlphaFoldDB" id="A0ABD5SF68"/>
<keyword evidence="1" id="KW-1133">Transmembrane helix</keyword>